<dbReference type="AlphaFoldDB" id="Q8FPR8"/>
<evidence type="ECO:0000313" key="2">
    <source>
        <dbReference type="Proteomes" id="UP000001409"/>
    </source>
</evidence>
<accession>Q8FPR8</accession>
<keyword evidence="2" id="KW-1185">Reference proteome</keyword>
<proteinExistence type="predicted"/>
<sequence>MVFIQLEDVLRGQGVCVHLSPACAVVEVFVHYNPCIEQCSINGGENGSCGA</sequence>
<evidence type="ECO:0000313" key="1">
    <source>
        <dbReference type="EMBL" id="BAC18232.1"/>
    </source>
</evidence>
<name>Q8FPR8_COREF</name>
<dbReference type="STRING" id="196164.gene:10741836"/>
<dbReference type="Proteomes" id="UP000001409">
    <property type="component" value="Chromosome"/>
</dbReference>
<reference evidence="1 2" key="1">
    <citation type="journal article" date="2003" name="Genome Res.">
        <title>Comparative complete genome sequence analysis of the amino acid replacements responsible for the thermostability of Corynebacterium efficiens.</title>
        <authorList>
            <person name="Nishio Y."/>
            <person name="Nakamura Y."/>
            <person name="Kawarabayasi Y."/>
            <person name="Usuda Y."/>
            <person name="Kimura E."/>
            <person name="Sugimoto S."/>
            <person name="Matsui K."/>
            <person name="Yamagishi A."/>
            <person name="Kikuchi H."/>
            <person name="Ikeo K."/>
            <person name="Gojobori T."/>
        </authorList>
    </citation>
    <scope>NUCLEOTIDE SEQUENCE [LARGE SCALE GENOMIC DNA]</scope>
    <source>
        <strain evidence="2">DSM 44549 / YS-314 / AJ 12310 / JCM 11189 / NBRC 100395</strain>
    </source>
</reference>
<organism evidence="1 2">
    <name type="scientific">Corynebacterium efficiens (strain DSM 44549 / YS-314 / AJ 12310 / JCM 11189 / NBRC 100395)</name>
    <dbReference type="NCBI Taxonomy" id="196164"/>
    <lineage>
        <taxon>Bacteria</taxon>
        <taxon>Bacillati</taxon>
        <taxon>Actinomycetota</taxon>
        <taxon>Actinomycetes</taxon>
        <taxon>Mycobacteriales</taxon>
        <taxon>Corynebacteriaceae</taxon>
        <taxon>Corynebacterium</taxon>
    </lineage>
</organism>
<dbReference type="EMBL" id="BA000035">
    <property type="protein sequence ID" value="BAC18232.1"/>
    <property type="molecule type" value="Genomic_DNA"/>
</dbReference>
<protein>
    <submittedName>
        <fullName evidence="1">Uncharacterized protein</fullName>
    </submittedName>
</protein>
<dbReference type="KEGG" id="cef:CE1422"/>
<dbReference type="HOGENOM" id="CLU_3097808_0_0_11"/>